<dbReference type="PROSITE" id="PS50106">
    <property type="entry name" value="PDZ"/>
    <property type="match status" value="1"/>
</dbReference>
<dbReference type="Pfam" id="PF00595">
    <property type="entry name" value="PDZ"/>
    <property type="match status" value="1"/>
</dbReference>
<dbReference type="Proteomes" id="UP000670152">
    <property type="component" value="Unassembled WGS sequence"/>
</dbReference>
<dbReference type="InterPro" id="IPR036034">
    <property type="entry name" value="PDZ_sf"/>
</dbReference>
<keyword evidence="3" id="KW-0862">Zinc</keyword>
<dbReference type="EMBL" id="JAANIB010006667">
    <property type="protein sequence ID" value="KAG5328461.1"/>
    <property type="molecule type" value="Genomic_DNA"/>
</dbReference>
<dbReference type="GO" id="GO:0051371">
    <property type="term" value="F:muscle alpha-actinin binding"/>
    <property type="evidence" value="ECO:0007669"/>
    <property type="project" value="TreeGrafter"/>
</dbReference>
<feature type="domain" description="PDZ" evidence="4">
    <location>
        <begin position="4"/>
        <end position="84"/>
    </location>
</feature>
<sequence>MAINIKFTKFDNTPWGFRLAGGSDFPQPLTVIRVTEGSLGECMGLKVGDVVVRLNDQSIINLTHGQAHEALVHAGNNFVLGVQR</sequence>
<evidence type="ECO:0000259" key="4">
    <source>
        <dbReference type="PROSITE" id="PS50106"/>
    </source>
</evidence>
<dbReference type="AlphaFoldDB" id="A0A836FYW6"/>
<dbReference type="GO" id="GO:0030036">
    <property type="term" value="P:actin cytoskeleton organization"/>
    <property type="evidence" value="ECO:0007669"/>
    <property type="project" value="TreeGrafter"/>
</dbReference>
<dbReference type="FunFam" id="2.30.42.10:FF:000055">
    <property type="entry name" value="PDZ and LIM domain protein 3"/>
    <property type="match status" value="1"/>
</dbReference>
<protein>
    <submittedName>
        <fullName evidence="5">ZASP protein</fullName>
    </submittedName>
</protein>
<keyword evidence="2" id="KW-0963">Cytoplasm</keyword>
<evidence type="ECO:0000256" key="1">
    <source>
        <dbReference type="ARBA" id="ARBA00004496"/>
    </source>
</evidence>
<proteinExistence type="predicted"/>
<feature type="non-terminal residue" evidence="5">
    <location>
        <position position="1"/>
    </location>
</feature>
<dbReference type="GO" id="GO:0030018">
    <property type="term" value="C:Z disc"/>
    <property type="evidence" value="ECO:0007669"/>
    <property type="project" value="TreeGrafter"/>
</dbReference>
<keyword evidence="3" id="KW-0440">LIM domain</keyword>
<dbReference type="Gene3D" id="2.30.42.10">
    <property type="match status" value="1"/>
</dbReference>
<reference evidence="5 6" key="1">
    <citation type="submission" date="2020-02" db="EMBL/GenBank/DDBJ databases">
        <title>Relaxed selection underlies rapid genomic changes in the transitions from sociality to social parasitism in ants.</title>
        <authorList>
            <person name="Bi X."/>
        </authorList>
    </citation>
    <scope>NUCLEOTIDE SEQUENCE [LARGE SCALE GENOMIC DNA]</scope>
    <source>
        <strain evidence="5">BGI-DK2014b</strain>
        <tissue evidence="5">Whole body</tissue>
    </source>
</reference>
<dbReference type="InterPro" id="IPR001478">
    <property type="entry name" value="PDZ"/>
</dbReference>
<dbReference type="SMART" id="SM00228">
    <property type="entry name" value="PDZ"/>
    <property type="match status" value="1"/>
</dbReference>
<dbReference type="GO" id="GO:0003779">
    <property type="term" value="F:actin binding"/>
    <property type="evidence" value="ECO:0007669"/>
    <property type="project" value="TreeGrafter"/>
</dbReference>
<dbReference type="GO" id="GO:0031941">
    <property type="term" value="C:filamentous actin"/>
    <property type="evidence" value="ECO:0007669"/>
    <property type="project" value="TreeGrafter"/>
</dbReference>
<name>A0A836FYW6_9HYME</name>
<dbReference type="OrthoDB" id="44841at2759"/>
<evidence type="ECO:0000313" key="5">
    <source>
        <dbReference type="EMBL" id="KAG5328461.1"/>
    </source>
</evidence>
<dbReference type="SUPFAM" id="SSF50156">
    <property type="entry name" value="PDZ domain-like"/>
    <property type="match status" value="1"/>
</dbReference>
<comment type="caution">
    <text evidence="5">The sequence shown here is derived from an EMBL/GenBank/DDBJ whole genome shotgun (WGS) entry which is preliminary data.</text>
</comment>
<evidence type="ECO:0000313" key="6">
    <source>
        <dbReference type="Proteomes" id="UP000670152"/>
    </source>
</evidence>
<dbReference type="PANTHER" id="PTHR24214">
    <property type="entry name" value="PDZ AND LIM DOMAIN PROTEIN ZASP"/>
    <property type="match status" value="1"/>
</dbReference>
<dbReference type="GO" id="GO:0005912">
    <property type="term" value="C:adherens junction"/>
    <property type="evidence" value="ECO:0007669"/>
    <property type="project" value="TreeGrafter"/>
</dbReference>
<dbReference type="InterPro" id="IPR050604">
    <property type="entry name" value="PDZ-LIM_domain"/>
</dbReference>
<feature type="non-terminal residue" evidence="5">
    <location>
        <position position="84"/>
    </location>
</feature>
<gene>
    <name evidence="5" type="primary">Zasp52_4</name>
    <name evidence="5" type="ORF">G6Z77_0000141</name>
</gene>
<organism evidence="5 6">
    <name type="scientific">Acromyrmex heyeri</name>
    <dbReference type="NCBI Taxonomy" id="230685"/>
    <lineage>
        <taxon>Eukaryota</taxon>
        <taxon>Metazoa</taxon>
        <taxon>Ecdysozoa</taxon>
        <taxon>Arthropoda</taxon>
        <taxon>Hexapoda</taxon>
        <taxon>Insecta</taxon>
        <taxon>Pterygota</taxon>
        <taxon>Neoptera</taxon>
        <taxon>Endopterygota</taxon>
        <taxon>Hymenoptera</taxon>
        <taxon>Apocrita</taxon>
        <taxon>Aculeata</taxon>
        <taxon>Formicoidea</taxon>
        <taxon>Formicidae</taxon>
        <taxon>Myrmicinae</taxon>
        <taxon>Acromyrmex</taxon>
    </lineage>
</organism>
<dbReference type="GO" id="GO:0061061">
    <property type="term" value="P:muscle structure development"/>
    <property type="evidence" value="ECO:0007669"/>
    <property type="project" value="TreeGrafter"/>
</dbReference>
<evidence type="ECO:0000256" key="2">
    <source>
        <dbReference type="ARBA" id="ARBA00022490"/>
    </source>
</evidence>
<comment type="subcellular location">
    <subcellularLocation>
        <location evidence="1">Cytoplasm</location>
    </subcellularLocation>
</comment>
<keyword evidence="6" id="KW-1185">Reference proteome</keyword>
<evidence type="ECO:0000256" key="3">
    <source>
        <dbReference type="ARBA" id="ARBA00023038"/>
    </source>
</evidence>
<dbReference type="GO" id="GO:0001725">
    <property type="term" value="C:stress fiber"/>
    <property type="evidence" value="ECO:0007669"/>
    <property type="project" value="TreeGrafter"/>
</dbReference>
<dbReference type="CDD" id="cd23068">
    <property type="entry name" value="PDZ_ZASP52-like"/>
    <property type="match status" value="1"/>
</dbReference>
<accession>A0A836FYW6</accession>
<keyword evidence="3" id="KW-0479">Metal-binding</keyword>
<dbReference type="PANTHER" id="PTHR24214:SF38">
    <property type="entry name" value="PDZ AND LIM DOMAIN PROTEIN ZASP-RELATED"/>
    <property type="match status" value="1"/>
</dbReference>